<protein>
    <submittedName>
        <fullName evidence="1">Uncharacterized protein</fullName>
    </submittedName>
</protein>
<keyword evidence="2" id="KW-1185">Reference proteome</keyword>
<organism evidence="1 2">
    <name type="scientific">Cirrhinus molitorella</name>
    <name type="common">mud carp</name>
    <dbReference type="NCBI Taxonomy" id="172907"/>
    <lineage>
        <taxon>Eukaryota</taxon>
        <taxon>Metazoa</taxon>
        <taxon>Chordata</taxon>
        <taxon>Craniata</taxon>
        <taxon>Vertebrata</taxon>
        <taxon>Euteleostomi</taxon>
        <taxon>Actinopterygii</taxon>
        <taxon>Neopterygii</taxon>
        <taxon>Teleostei</taxon>
        <taxon>Ostariophysi</taxon>
        <taxon>Cypriniformes</taxon>
        <taxon>Cyprinidae</taxon>
        <taxon>Labeoninae</taxon>
        <taxon>Labeonini</taxon>
        <taxon>Cirrhinus</taxon>
    </lineage>
</organism>
<dbReference type="Proteomes" id="UP001558613">
    <property type="component" value="Unassembled WGS sequence"/>
</dbReference>
<dbReference type="EMBL" id="JAYMGO010000012">
    <property type="protein sequence ID" value="KAL1264910.1"/>
    <property type="molecule type" value="Genomic_DNA"/>
</dbReference>
<evidence type="ECO:0000313" key="1">
    <source>
        <dbReference type="EMBL" id="KAL1264910.1"/>
    </source>
</evidence>
<evidence type="ECO:0000313" key="2">
    <source>
        <dbReference type="Proteomes" id="UP001558613"/>
    </source>
</evidence>
<reference evidence="1 2" key="1">
    <citation type="submission" date="2023-09" db="EMBL/GenBank/DDBJ databases">
        <authorList>
            <person name="Wang M."/>
        </authorList>
    </citation>
    <scope>NUCLEOTIDE SEQUENCE [LARGE SCALE GENOMIC DNA]</scope>
    <source>
        <strain evidence="1">GT-2023</strain>
        <tissue evidence="1">Liver</tissue>
    </source>
</reference>
<comment type="caution">
    <text evidence="1">The sequence shown here is derived from an EMBL/GenBank/DDBJ whole genome shotgun (WGS) entry which is preliminary data.</text>
</comment>
<accession>A0ABR3MJT3</accession>
<name>A0ABR3MJT3_9TELE</name>
<sequence length="98" mass="11147">MRTNTHSITLIVKALKRLMMRSYWTTSDQTTRDLRPNAALCCSNRTAHIRPTGVSSCLLIRFTDTNTNMKHLTHLKLTANDQKGTSSIKNCNRDINQV</sequence>
<proteinExistence type="predicted"/>
<gene>
    <name evidence="1" type="ORF">QQF64_005265</name>
</gene>